<proteinExistence type="predicted"/>
<dbReference type="EMBL" id="NAOO01000045">
    <property type="protein sequence ID" value="RFB82308.1"/>
    <property type="molecule type" value="Genomic_DNA"/>
</dbReference>
<protein>
    <submittedName>
        <fullName evidence="1">Uncharacterized protein</fullName>
    </submittedName>
</protein>
<reference evidence="1 2" key="1">
    <citation type="submission" date="2017-03" db="EMBL/GenBank/DDBJ databases">
        <title>Genome analysis of Rhizobial strains effectives or ineffectives for nitrogen fixation isolated from bean seeds.</title>
        <authorList>
            <person name="Peralta H."/>
            <person name="Aguilar-Vera A."/>
            <person name="Mora Y."/>
            <person name="Vargas-Lagunas C."/>
            <person name="Girard L."/>
            <person name="Mora J."/>
        </authorList>
    </citation>
    <scope>NUCLEOTIDE SEQUENCE [LARGE SCALE GENOMIC DNA]</scope>
    <source>
        <strain evidence="1 2">CCGM5</strain>
    </source>
</reference>
<dbReference type="AlphaFoldDB" id="A0A3E1AYX6"/>
<sequence>MQGTERVRHITFSPRAGRRCRQADEGLTSPISWAWMSRDAEFPLVLKSRDFLSKESHRVSRPSL</sequence>
<evidence type="ECO:0000313" key="2">
    <source>
        <dbReference type="Proteomes" id="UP000256748"/>
    </source>
</evidence>
<organism evidence="1 2">
    <name type="scientific">Rhizobium leguminosarum bv. trifolii</name>
    <dbReference type="NCBI Taxonomy" id="386"/>
    <lineage>
        <taxon>Bacteria</taxon>
        <taxon>Pseudomonadati</taxon>
        <taxon>Pseudomonadota</taxon>
        <taxon>Alphaproteobacteria</taxon>
        <taxon>Hyphomicrobiales</taxon>
        <taxon>Rhizobiaceae</taxon>
        <taxon>Rhizobium/Agrobacterium group</taxon>
        <taxon>Rhizobium</taxon>
    </lineage>
</organism>
<accession>A0A3E1AYX6</accession>
<dbReference type="Proteomes" id="UP000256748">
    <property type="component" value="Unassembled WGS sequence"/>
</dbReference>
<name>A0A3E1AYX6_RHILT</name>
<gene>
    <name evidence="1" type="ORF">B5K10_31920</name>
</gene>
<evidence type="ECO:0000313" key="1">
    <source>
        <dbReference type="EMBL" id="RFB82308.1"/>
    </source>
</evidence>
<comment type="caution">
    <text evidence="1">The sequence shown here is derived from an EMBL/GenBank/DDBJ whole genome shotgun (WGS) entry which is preliminary data.</text>
</comment>